<feature type="transmembrane region" description="Helical" evidence="7">
    <location>
        <begin position="39"/>
        <end position="60"/>
    </location>
</feature>
<evidence type="ECO:0000313" key="10">
    <source>
        <dbReference type="Proteomes" id="UP000188912"/>
    </source>
</evidence>
<dbReference type="InterPro" id="IPR004358">
    <property type="entry name" value="Sig_transdc_His_kin-like_C"/>
</dbReference>
<dbReference type="EC" id="2.7.13.3" evidence="2"/>
<evidence type="ECO:0000256" key="1">
    <source>
        <dbReference type="ARBA" id="ARBA00000085"/>
    </source>
</evidence>
<dbReference type="InterPro" id="IPR003594">
    <property type="entry name" value="HATPase_dom"/>
</dbReference>
<evidence type="ECO:0000256" key="3">
    <source>
        <dbReference type="ARBA" id="ARBA00022679"/>
    </source>
</evidence>
<reference evidence="9 10" key="1">
    <citation type="journal article" date="2010" name="Science">
        <title>Genomic comparison of the ants Camponotus floridanus and Harpegnathos saltator.</title>
        <authorList>
            <person name="Bonasio R."/>
            <person name="Zhang G."/>
            <person name="Ye C."/>
            <person name="Mutti N.S."/>
            <person name="Fang X."/>
            <person name="Qin N."/>
            <person name="Donahue G."/>
            <person name="Yang P."/>
            <person name="Li Q."/>
            <person name="Li C."/>
            <person name="Zhang P."/>
            <person name="Huang Z."/>
            <person name="Berger S.L."/>
            <person name="Reinberg D."/>
            <person name="Wang J."/>
            <person name="Liebig J."/>
        </authorList>
    </citation>
    <scope>NUCLEOTIDE SEQUENCE [LARGE SCALE GENOMIC DNA]</scope>
    <source>
        <strain evidence="9 10">Hsal</strain>
    </source>
</reference>
<dbReference type="PANTHER" id="PTHR44936">
    <property type="entry name" value="SENSOR PROTEIN CREC"/>
    <property type="match status" value="1"/>
</dbReference>
<dbReference type="SUPFAM" id="SSF55874">
    <property type="entry name" value="ATPase domain of HSP90 chaperone/DNA topoisomerase II/histidine kinase"/>
    <property type="match status" value="1"/>
</dbReference>
<dbReference type="KEGG" id="thd:BHV28_14450"/>
<keyword evidence="3" id="KW-0808">Transferase</keyword>
<dbReference type="Gene3D" id="3.30.565.10">
    <property type="entry name" value="Histidine kinase-like ATPase, C-terminal domain"/>
    <property type="match status" value="1"/>
</dbReference>
<dbReference type="PRINTS" id="PR00344">
    <property type="entry name" value="BCTRLSENSOR"/>
</dbReference>
<evidence type="ECO:0000256" key="6">
    <source>
        <dbReference type="ARBA" id="ARBA00022840"/>
    </source>
</evidence>
<dbReference type="CDD" id="cd00075">
    <property type="entry name" value="HATPase"/>
    <property type="match status" value="1"/>
</dbReference>
<evidence type="ECO:0000256" key="5">
    <source>
        <dbReference type="ARBA" id="ARBA00022777"/>
    </source>
</evidence>
<dbReference type="GO" id="GO:0004673">
    <property type="term" value="F:protein histidine kinase activity"/>
    <property type="evidence" value="ECO:0007669"/>
    <property type="project" value="UniProtKB-EC"/>
</dbReference>
<dbReference type="SMART" id="SM00387">
    <property type="entry name" value="HATPase_c"/>
    <property type="match status" value="1"/>
</dbReference>
<keyword evidence="7" id="KW-1133">Transmembrane helix</keyword>
<dbReference type="PANTHER" id="PTHR44936:SF10">
    <property type="entry name" value="SENSOR PROTEIN RSTB"/>
    <property type="match status" value="1"/>
</dbReference>
<evidence type="ECO:0000259" key="8">
    <source>
        <dbReference type="PROSITE" id="PS50109"/>
    </source>
</evidence>
<dbReference type="AlphaFoldDB" id="A0A1U9JW67"/>
<keyword evidence="5" id="KW-0418">Kinase</keyword>
<comment type="catalytic activity">
    <reaction evidence="1">
        <text>ATP + protein L-histidine = ADP + protein N-phospho-L-histidine.</text>
        <dbReference type="EC" id="2.7.13.3"/>
    </reaction>
</comment>
<sequence length="496" mass="55261">MRVEAAEKTLQDAELAEDMSAYASMQAKIPFYQRLRVKLIFFISLAVLITEILVFVPSIADMKDRWLETRHQAAQALGLAFVNKQGDLDGDDILHSTAFSVIRITRANGRTMTLSRKNPAPVTQVIDLRHSNEIASLWETLRILLLRDRRGAIEVVGALGGRDGVLSAIIPKTIVYQILLEFTGQFIAVSFTIAIIAALLIYLIIYELLMRPWGHIYDNMLEFVAEPHDPGRILVPEQRNDEVGLAQRRIAAVERVLQQNYVRQKHLVDLGLAVSKINHDMRNVLASAQLVSDHLAEIDNPVVQKLTPKLLRAISRAIRYSQSVIAYGHAQEQLPQKRRLGLRHLVDEVHESLAVAGKEQVELRNLVPENFEIDADSEQMHRVITNLIRNAVEAITADENRVDCAARRISISAGRIGATAVIDVEDTGPGLPARAKEHLFAPFQGSTRRDGIGLGLAICLELVRAHGGTIKLLEDGRPGTHFEIRLPDSGFKYGMV</sequence>
<dbReference type="Proteomes" id="UP000188912">
    <property type="component" value="Chromosome"/>
</dbReference>
<gene>
    <name evidence="9" type="ORF">BHV28_14450</name>
</gene>
<name>A0A1U9JW67_9HYPH</name>
<dbReference type="EMBL" id="CP017315">
    <property type="protein sequence ID" value="AQS42127.1"/>
    <property type="molecule type" value="Genomic_DNA"/>
</dbReference>
<dbReference type="STRING" id="1902579.BHV28_14450"/>
<dbReference type="PROSITE" id="PS50109">
    <property type="entry name" value="HIS_KIN"/>
    <property type="match status" value="1"/>
</dbReference>
<keyword evidence="6 9" id="KW-0067">ATP-binding</keyword>
<evidence type="ECO:0000256" key="2">
    <source>
        <dbReference type="ARBA" id="ARBA00012438"/>
    </source>
</evidence>
<organism evidence="9 10">
    <name type="scientific">Candidatus Tokpelaia hoelldobleri</name>
    <dbReference type="NCBI Taxonomy" id="1902579"/>
    <lineage>
        <taxon>Bacteria</taxon>
        <taxon>Pseudomonadati</taxon>
        <taxon>Pseudomonadota</taxon>
        <taxon>Alphaproteobacteria</taxon>
        <taxon>Hyphomicrobiales</taxon>
        <taxon>Candidatus Tokpelaia</taxon>
    </lineage>
</organism>
<dbReference type="GO" id="GO:0005524">
    <property type="term" value="F:ATP binding"/>
    <property type="evidence" value="ECO:0007669"/>
    <property type="project" value="UniProtKB-KW"/>
</dbReference>
<feature type="domain" description="Histidine kinase" evidence="8">
    <location>
        <begin position="276"/>
        <end position="490"/>
    </location>
</feature>
<keyword evidence="7" id="KW-0472">Membrane</keyword>
<dbReference type="InterPro" id="IPR036890">
    <property type="entry name" value="HATPase_C_sf"/>
</dbReference>
<dbReference type="Pfam" id="PF02518">
    <property type="entry name" value="HATPase_c"/>
    <property type="match status" value="1"/>
</dbReference>
<keyword evidence="7" id="KW-0812">Transmembrane</keyword>
<keyword evidence="10" id="KW-1185">Reference proteome</keyword>
<dbReference type="InterPro" id="IPR050980">
    <property type="entry name" value="2C_sensor_his_kinase"/>
</dbReference>
<protein>
    <recommendedName>
        <fullName evidence="2">histidine kinase</fullName>
        <ecNumber evidence="2">2.7.13.3</ecNumber>
    </recommendedName>
</protein>
<feature type="transmembrane region" description="Helical" evidence="7">
    <location>
        <begin position="186"/>
        <end position="205"/>
    </location>
</feature>
<evidence type="ECO:0000256" key="4">
    <source>
        <dbReference type="ARBA" id="ARBA00022741"/>
    </source>
</evidence>
<proteinExistence type="predicted"/>
<keyword evidence="4" id="KW-0547">Nucleotide-binding</keyword>
<evidence type="ECO:0000313" key="9">
    <source>
        <dbReference type="EMBL" id="AQS42127.1"/>
    </source>
</evidence>
<evidence type="ECO:0000256" key="7">
    <source>
        <dbReference type="SAM" id="Phobius"/>
    </source>
</evidence>
<dbReference type="InterPro" id="IPR005467">
    <property type="entry name" value="His_kinase_dom"/>
</dbReference>
<accession>A0A1U9JW67</accession>
<reference evidence="9 10" key="2">
    <citation type="journal article" date="2016" name="Sci. Rep.">
        <title>The genome of Rhizobiales bacteria in predatory ants reveals urease gene functions but no genes for nitrogen fixation.</title>
        <authorList>
            <person name="Neuvonen M.M."/>
            <person name="Tamarit D."/>
            <person name="Naslund K."/>
            <person name="Liebig J."/>
            <person name="Feldhaar H."/>
            <person name="Moran N.A."/>
            <person name="Guy L."/>
            <person name="Andersson S.G."/>
        </authorList>
    </citation>
    <scope>NUCLEOTIDE SEQUENCE [LARGE SCALE GENOMIC DNA]</scope>
    <source>
        <strain evidence="9 10">Hsal</strain>
    </source>
</reference>